<dbReference type="InterPro" id="IPR036871">
    <property type="entry name" value="PX_dom_sf"/>
</dbReference>
<feature type="domain" description="PX" evidence="5">
    <location>
        <begin position="247"/>
        <end position="375"/>
    </location>
</feature>
<organism evidence="6 7">
    <name type="scientific">Wickerhamomyces ciferrii (strain ATCC 14091 / BCRC 22168 / CBS 111 / JCM 3599 / NBRC 0793 / NRRL Y-1031 F-60-10)</name>
    <name type="common">Yeast</name>
    <name type="synonym">Pichia ciferrii</name>
    <dbReference type="NCBI Taxonomy" id="1206466"/>
    <lineage>
        <taxon>Eukaryota</taxon>
        <taxon>Fungi</taxon>
        <taxon>Dikarya</taxon>
        <taxon>Ascomycota</taxon>
        <taxon>Saccharomycotina</taxon>
        <taxon>Saccharomycetes</taxon>
        <taxon>Phaffomycetales</taxon>
        <taxon>Wickerhamomycetaceae</taxon>
        <taxon>Wickerhamomyces</taxon>
    </lineage>
</organism>
<evidence type="ECO:0000256" key="1">
    <source>
        <dbReference type="ARBA" id="ARBA00022443"/>
    </source>
</evidence>
<dbReference type="SUPFAM" id="SSF54277">
    <property type="entry name" value="CAD &amp; PB1 domains"/>
    <property type="match status" value="1"/>
</dbReference>
<dbReference type="InParanoid" id="K0KHW3"/>
<dbReference type="eggNOG" id="KOG4773">
    <property type="taxonomic scope" value="Eukaryota"/>
</dbReference>
<dbReference type="InterPro" id="IPR001452">
    <property type="entry name" value="SH3_domain"/>
</dbReference>
<keyword evidence="1 2" id="KW-0728">SH3 domain</keyword>
<reference evidence="6 7" key="1">
    <citation type="journal article" date="2012" name="Eukaryot. Cell">
        <title>Draft genome sequence of Wickerhamomyces ciferrii NRRL Y-1031 F-60-10.</title>
        <authorList>
            <person name="Schneider J."/>
            <person name="Andrea H."/>
            <person name="Blom J."/>
            <person name="Jaenicke S."/>
            <person name="Ruckert C."/>
            <person name="Schorsch C."/>
            <person name="Szczepanowski R."/>
            <person name="Farwick M."/>
            <person name="Goesmann A."/>
            <person name="Puhler A."/>
            <person name="Schaffer S."/>
            <person name="Tauch A."/>
            <person name="Kohler T."/>
            <person name="Brinkrolf K."/>
        </authorList>
    </citation>
    <scope>NUCLEOTIDE SEQUENCE [LARGE SCALE GENOMIC DNA]</scope>
    <source>
        <strain evidence="7">ATCC 14091 / BCRC 22168 / CBS 111 / JCM 3599 / NBRC 0793 / NRRL Y-1031 F-60-10</strain>
    </source>
</reference>
<comment type="caution">
    <text evidence="6">The sequence shown here is derived from an EMBL/GenBank/DDBJ whole genome shotgun (WGS) entry which is preliminary data.</text>
</comment>
<proteinExistence type="predicted"/>
<feature type="domain" description="SH3" evidence="4">
    <location>
        <begin position="73"/>
        <end position="135"/>
    </location>
</feature>
<dbReference type="Gene3D" id="3.10.20.90">
    <property type="entry name" value="Phosphatidylinositol 3-kinase Catalytic Subunit, Chain A, domain 1"/>
    <property type="match status" value="1"/>
</dbReference>
<dbReference type="InterPro" id="IPR053019">
    <property type="entry name" value="GATA_zinc_finger"/>
</dbReference>
<dbReference type="Pfam" id="PF00018">
    <property type="entry name" value="SH3_1"/>
    <property type="match status" value="1"/>
</dbReference>
<dbReference type="PROSITE" id="PS50002">
    <property type="entry name" value="SH3"/>
    <property type="match status" value="1"/>
</dbReference>
<dbReference type="Gene3D" id="3.30.1520.10">
    <property type="entry name" value="Phox-like domain"/>
    <property type="match status" value="1"/>
</dbReference>
<dbReference type="EMBL" id="CAIF01000153">
    <property type="protein sequence ID" value="CCH44775.1"/>
    <property type="molecule type" value="Genomic_DNA"/>
</dbReference>
<feature type="compositionally biased region" description="Polar residues" evidence="3">
    <location>
        <begin position="193"/>
        <end position="207"/>
    </location>
</feature>
<feature type="region of interest" description="Disordered" evidence="3">
    <location>
        <begin position="158"/>
        <end position="244"/>
    </location>
</feature>
<keyword evidence="7" id="KW-1185">Reference proteome</keyword>
<feature type="region of interest" description="Disordered" evidence="3">
    <location>
        <begin position="1"/>
        <end position="45"/>
    </location>
</feature>
<dbReference type="InterPro" id="IPR001683">
    <property type="entry name" value="PX_dom"/>
</dbReference>
<dbReference type="SUPFAM" id="SSF64268">
    <property type="entry name" value="PX domain"/>
    <property type="match status" value="1"/>
</dbReference>
<dbReference type="GO" id="GO:0035091">
    <property type="term" value="F:phosphatidylinositol binding"/>
    <property type="evidence" value="ECO:0007669"/>
    <property type="project" value="InterPro"/>
</dbReference>
<feature type="compositionally biased region" description="Low complexity" evidence="3">
    <location>
        <begin position="440"/>
        <end position="487"/>
    </location>
</feature>
<dbReference type="HOGENOM" id="CLU_435604_0_0_1"/>
<dbReference type="PROSITE" id="PS50195">
    <property type="entry name" value="PX"/>
    <property type="match status" value="1"/>
</dbReference>
<feature type="compositionally biased region" description="Low complexity" evidence="3">
    <location>
        <begin position="26"/>
        <end position="41"/>
    </location>
</feature>
<feature type="compositionally biased region" description="Low complexity" evidence="3">
    <location>
        <begin position="208"/>
        <end position="228"/>
    </location>
</feature>
<dbReference type="SMART" id="SM00326">
    <property type="entry name" value="SH3"/>
    <property type="match status" value="1"/>
</dbReference>
<evidence type="ECO:0000313" key="6">
    <source>
        <dbReference type="EMBL" id="CCH44775.1"/>
    </source>
</evidence>
<dbReference type="STRING" id="1206466.K0KHW3"/>
<evidence type="ECO:0000259" key="4">
    <source>
        <dbReference type="PROSITE" id="PS50002"/>
    </source>
</evidence>
<feature type="compositionally biased region" description="Low complexity" evidence="3">
    <location>
        <begin position="524"/>
        <end position="545"/>
    </location>
</feature>
<feature type="compositionally biased region" description="Polar residues" evidence="3">
    <location>
        <begin position="229"/>
        <end position="244"/>
    </location>
</feature>
<dbReference type="PANTHER" id="PTHR23353:SF23">
    <property type="entry name" value="PROTEIN HAIRLESS"/>
    <property type="match status" value="1"/>
</dbReference>
<name>K0KHW3_WICCF</name>
<protein>
    <submittedName>
        <fullName evidence="6">Uncharacterized protein</fullName>
    </submittedName>
</protein>
<evidence type="ECO:0000313" key="7">
    <source>
        <dbReference type="Proteomes" id="UP000009328"/>
    </source>
</evidence>
<evidence type="ECO:0000256" key="2">
    <source>
        <dbReference type="PROSITE-ProRule" id="PRU00192"/>
    </source>
</evidence>
<dbReference type="SUPFAM" id="SSF50044">
    <property type="entry name" value="SH3-domain"/>
    <property type="match status" value="1"/>
</dbReference>
<evidence type="ECO:0000256" key="3">
    <source>
        <dbReference type="SAM" id="MobiDB-lite"/>
    </source>
</evidence>
<dbReference type="CDD" id="cd05992">
    <property type="entry name" value="PB1"/>
    <property type="match status" value="1"/>
</dbReference>
<dbReference type="Gene3D" id="2.30.30.40">
    <property type="entry name" value="SH3 Domains"/>
    <property type="match status" value="1"/>
</dbReference>
<feature type="compositionally biased region" description="Low complexity" evidence="3">
    <location>
        <begin position="178"/>
        <end position="192"/>
    </location>
</feature>
<gene>
    <name evidence="6" type="ORF">BN7_4343</name>
</gene>
<feature type="region of interest" description="Disordered" evidence="3">
    <location>
        <begin position="440"/>
        <end position="511"/>
    </location>
</feature>
<dbReference type="PANTHER" id="PTHR23353">
    <property type="entry name" value="RAB-GAP/TBC-RELATED"/>
    <property type="match status" value="1"/>
</dbReference>
<feature type="compositionally biased region" description="Polar residues" evidence="3">
    <location>
        <begin position="1"/>
        <end position="18"/>
    </location>
</feature>
<accession>K0KHW3</accession>
<sequence>MFNRSLSRSKTINRSQISDPKMISTSSAINSSQKNNQSSNSPKLIKQSSFSSIYTSNNNNIEKSSIPRTTPSTTAVILITKFDFKSEHSNELTVGVGEALKLIERKGNGWILVKPIGRISQPGLIPASYVRIVRLGNLMDENVDNKFNQDWLASAGPLEDPLVPSTPITKEDPEDPKSSIPSNIIPPKQSISRSSTQSDQEQHFSFQSSSSNSSSRPSSPNSITSTSSNLTNQKTLQEPASSSSSQVQDVIPISALVKNVSCYNGRYWYRIDVQLNNGKKRHLCRYYQDFYKLHCMIVEKLRNDSIPESIQDENCSKLPNLPDPIPRPDLETLSSILLQRVQSLNVYIFKIVQNKFKLSYYDILQKWCLPKIGDLESDPSNPISNEAVETLLQPIPIGLNKNGSKPSLKIQTSVTPPLPVPELPPNSFLSKNNSITSISPLSSPISQSIPVWSSPTTSTRSRSDSISGTPRTSNVKKSSISSNTTTSRKQSLNDDHDNWLSSPTEPLFMNKDSRDKFVNKRNESISSLNSSNSSNSNEQQALQQQQQPEVIKIKIYYNNDIFALKFDKKGSNLKDLKKSISKRLECELNSIKLYYKNSSKNYFSPLVDEFDLHVAMGQSKVSIKVHLW</sequence>
<dbReference type="InterPro" id="IPR036028">
    <property type="entry name" value="SH3-like_dom_sf"/>
</dbReference>
<feature type="region of interest" description="Disordered" evidence="3">
    <location>
        <begin position="523"/>
        <end position="545"/>
    </location>
</feature>
<evidence type="ECO:0000259" key="5">
    <source>
        <dbReference type="PROSITE" id="PS50195"/>
    </source>
</evidence>
<dbReference type="Proteomes" id="UP000009328">
    <property type="component" value="Unassembled WGS sequence"/>
</dbReference>
<dbReference type="AlphaFoldDB" id="K0KHW3"/>